<reference evidence="1 2" key="1">
    <citation type="journal article" date="2019" name="Sci. Rep.">
        <title>Orb-weaving spider Araneus ventricosus genome elucidates the spidroin gene catalogue.</title>
        <authorList>
            <person name="Kono N."/>
            <person name="Nakamura H."/>
            <person name="Ohtoshi R."/>
            <person name="Moran D.A.P."/>
            <person name="Shinohara A."/>
            <person name="Yoshida Y."/>
            <person name="Fujiwara M."/>
            <person name="Mori M."/>
            <person name="Tomita M."/>
            <person name="Arakawa K."/>
        </authorList>
    </citation>
    <scope>NUCLEOTIDE SEQUENCE [LARGE SCALE GENOMIC DNA]</scope>
</reference>
<accession>A0A4Y2WBP6</accession>
<organism evidence="1 2">
    <name type="scientific">Araneus ventricosus</name>
    <name type="common">Orbweaver spider</name>
    <name type="synonym">Epeira ventricosa</name>
    <dbReference type="NCBI Taxonomy" id="182803"/>
    <lineage>
        <taxon>Eukaryota</taxon>
        <taxon>Metazoa</taxon>
        <taxon>Ecdysozoa</taxon>
        <taxon>Arthropoda</taxon>
        <taxon>Chelicerata</taxon>
        <taxon>Arachnida</taxon>
        <taxon>Araneae</taxon>
        <taxon>Araneomorphae</taxon>
        <taxon>Entelegynae</taxon>
        <taxon>Araneoidea</taxon>
        <taxon>Araneidae</taxon>
        <taxon>Araneus</taxon>
    </lineage>
</organism>
<protein>
    <submittedName>
        <fullName evidence="1">Uncharacterized protein</fullName>
    </submittedName>
</protein>
<dbReference type="AlphaFoldDB" id="A0A4Y2WBP6"/>
<evidence type="ECO:0000313" key="2">
    <source>
        <dbReference type="Proteomes" id="UP000499080"/>
    </source>
</evidence>
<evidence type="ECO:0000313" key="1">
    <source>
        <dbReference type="EMBL" id="GBO33936.1"/>
    </source>
</evidence>
<gene>
    <name evidence="1" type="ORF">AVEN_118911_1</name>
</gene>
<name>A0A4Y2WBP6_ARAVE</name>
<sequence>MKTRQELLCILNEEDKISFLLSTRMTILIPQQQNTVLLCRYHANGRKTPSPLGVCTEFAWKLLFQTQQRDLSSQAVISLWCISFNAKCRSSACVIVLGRLSC</sequence>
<dbReference type="EMBL" id="BGPR01057648">
    <property type="protein sequence ID" value="GBO33936.1"/>
    <property type="molecule type" value="Genomic_DNA"/>
</dbReference>
<dbReference type="Proteomes" id="UP000499080">
    <property type="component" value="Unassembled WGS sequence"/>
</dbReference>
<keyword evidence="2" id="KW-1185">Reference proteome</keyword>
<comment type="caution">
    <text evidence="1">The sequence shown here is derived from an EMBL/GenBank/DDBJ whole genome shotgun (WGS) entry which is preliminary data.</text>
</comment>
<proteinExistence type="predicted"/>